<keyword evidence="12" id="KW-0963">Cytoplasm</keyword>
<feature type="binding site" evidence="12">
    <location>
        <position position="248"/>
    </location>
    <ligand>
        <name>K(+)</name>
        <dbReference type="ChEBI" id="CHEBI:29103"/>
    </ligand>
</feature>
<evidence type="ECO:0000313" key="15">
    <source>
        <dbReference type="WBParaSite" id="SMUV_0000832001-mRNA-1"/>
    </source>
</evidence>
<dbReference type="CDD" id="cd01174">
    <property type="entry name" value="ribokinase"/>
    <property type="match status" value="1"/>
</dbReference>
<keyword evidence="11 12" id="KW-0119">Carbohydrate metabolism</keyword>
<keyword evidence="14" id="KW-1185">Reference proteome</keyword>
<evidence type="ECO:0000256" key="7">
    <source>
        <dbReference type="ARBA" id="ARBA00022777"/>
    </source>
</evidence>
<dbReference type="Pfam" id="PF00294">
    <property type="entry name" value="PfkB"/>
    <property type="match status" value="1"/>
</dbReference>
<dbReference type="GO" id="GO:0005524">
    <property type="term" value="F:ATP binding"/>
    <property type="evidence" value="ECO:0007669"/>
    <property type="project" value="UniProtKB-UniRule"/>
</dbReference>
<evidence type="ECO:0000256" key="5">
    <source>
        <dbReference type="ARBA" id="ARBA00022723"/>
    </source>
</evidence>
<dbReference type="SUPFAM" id="SSF53613">
    <property type="entry name" value="Ribokinase-like"/>
    <property type="match status" value="1"/>
</dbReference>
<dbReference type="STRING" id="451379.A0A0N5ATZ9"/>
<reference evidence="15" key="1">
    <citation type="submission" date="2017-02" db="UniProtKB">
        <authorList>
            <consortium name="WormBaseParasite"/>
        </authorList>
    </citation>
    <scope>IDENTIFICATION</scope>
</reference>
<keyword evidence="4 12" id="KW-0808">Transferase</keyword>
<dbReference type="EC" id="2.7.1.15" evidence="2 12"/>
<evidence type="ECO:0000256" key="6">
    <source>
        <dbReference type="ARBA" id="ARBA00022741"/>
    </source>
</evidence>
<name>A0A0N5ATZ9_9BILA</name>
<keyword evidence="12" id="KW-0539">Nucleus</keyword>
<keyword evidence="6 12" id="KW-0547">Nucleotide-binding</keyword>
<comment type="cofactor">
    <cofactor evidence="12">
        <name>Mg(2+)</name>
        <dbReference type="ChEBI" id="CHEBI:18420"/>
    </cofactor>
    <text evidence="12">Requires a divalent cation, most likely magnesium in vivo, as an electrophilic catalyst to aid phosphoryl group transfer. It is the chelate of the metal and the nucleotide that is the actual substrate.</text>
</comment>
<feature type="binding site" evidence="12">
    <location>
        <position position="139"/>
    </location>
    <ligand>
        <name>substrate</name>
    </ligand>
</feature>
<proteinExistence type="inferred from homology"/>
<dbReference type="PRINTS" id="PR00990">
    <property type="entry name" value="RIBOKINASE"/>
</dbReference>
<keyword evidence="7 12" id="KW-0418">Kinase</keyword>
<comment type="subcellular location">
    <subcellularLocation>
        <location evidence="12">Cytoplasm</location>
    </subcellularLocation>
    <subcellularLocation>
        <location evidence="12">Nucleus</location>
    </subcellularLocation>
</comment>
<dbReference type="HAMAP" id="MF_01987">
    <property type="entry name" value="Ribokinase"/>
    <property type="match status" value="1"/>
</dbReference>
<dbReference type="WBParaSite" id="SMUV_0000832001-mRNA-1">
    <property type="protein sequence ID" value="SMUV_0000832001-mRNA-1"/>
    <property type="gene ID" value="SMUV_0000832001"/>
</dbReference>
<evidence type="ECO:0000256" key="3">
    <source>
        <dbReference type="ARBA" id="ARBA00016943"/>
    </source>
</evidence>
<evidence type="ECO:0000256" key="2">
    <source>
        <dbReference type="ARBA" id="ARBA00012035"/>
    </source>
</evidence>
<evidence type="ECO:0000256" key="4">
    <source>
        <dbReference type="ARBA" id="ARBA00022679"/>
    </source>
</evidence>
<organism evidence="14 15">
    <name type="scientific">Syphacia muris</name>
    <dbReference type="NCBI Taxonomy" id="451379"/>
    <lineage>
        <taxon>Eukaryota</taxon>
        <taxon>Metazoa</taxon>
        <taxon>Ecdysozoa</taxon>
        <taxon>Nematoda</taxon>
        <taxon>Chromadorea</taxon>
        <taxon>Rhabditida</taxon>
        <taxon>Spirurina</taxon>
        <taxon>Oxyuridomorpha</taxon>
        <taxon>Oxyuroidea</taxon>
        <taxon>Oxyuridae</taxon>
        <taxon>Syphacia</taxon>
    </lineage>
</organism>
<dbReference type="InterPro" id="IPR011611">
    <property type="entry name" value="PfkB_dom"/>
</dbReference>
<comment type="subunit">
    <text evidence="12">Homodimer.</text>
</comment>
<sequence>MSFDIVVVGSIVQDLVSYTKSFPRPGESVIGSSFEAGPGGKGANQAAQCARLGGKVLMIGRVGSDIFAPLNIESLKHSGVAVDYIEKDEVVNTSTAMITVTSENTVVVTLGANLELLPERIEQLESVIAASKIMLCQFEIQSATLLKALEVAKRTNVKTFFNFAPPVPDFDKSALKLVDYLCTNESETEFLSGREVKSVDDAIEAAKSLLSYGPTAIIVTMGGQGAVLATKEAVKHISVPPVKAVDTTGAGDSFCGSLAYLLVYKPELTLEEQVRRACLVASISVQKKGTQNSYPWAKDLPAEWLS</sequence>
<evidence type="ECO:0000256" key="9">
    <source>
        <dbReference type="ARBA" id="ARBA00022842"/>
    </source>
</evidence>
<dbReference type="UniPathway" id="UPA00916">
    <property type="reaction ID" value="UER00889"/>
</dbReference>
<dbReference type="GO" id="GO:0004747">
    <property type="term" value="F:ribokinase activity"/>
    <property type="evidence" value="ECO:0007669"/>
    <property type="project" value="UniProtKB-UniRule"/>
</dbReference>
<dbReference type="PROSITE" id="PS00583">
    <property type="entry name" value="PFKB_KINASES_1"/>
    <property type="match status" value="1"/>
</dbReference>
<dbReference type="NCBIfam" id="TIGR02152">
    <property type="entry name" value="D_ribokin_bact"/>
    <property type="match status" value="1"/>
</dbReference>
<dbReference type="GO" id="GO:0046872">
    <property type="term" value="F:metal ion binding"/>
    <property type="evidence" value="ECO:0007669"/>
    <property type="project" value="UniProtKB-KW"/>
</dbReference>
<feature type="binding site" evidence="12">
    <location>
        <position position="293"/>
    </location>
    <ligand>
        <name>K(+)</name>
        <dbReference type="ChEBI" id="CHEBI:29103"/>
    </ligand>
</feature>
<evidence type="ECO:0000256" key="1">
    <source>
        <dbReference type="ARBA" id="ARBA00005380"/>
    </source>
</evidence>
<feature type="binding site" evidence="12">
    <location>
        <position position="284"/>
    </location>
    <ligand>
        <name>K(+)</name>
        <dbReference type="ChEBI" id="CHEBI:29103"/>
    </ligand>
</feature>
<comment type="similarity">
    <text evidence="1">Belongs to the carbohydrate kinase pfkB family.</text>
</comment>
<keyword evidence="5 12" id="KW-0479">Metal-binding</keyword>
<feature type="binding site" evidence="12">
    <location>
        <begin position="251"/>
        <end position="252"/>
    </location>
    <ligand>
        <name>ATP</name>
        <dbReference type="ChEBI" id="CHEBI:30616"/>
    </ligand>
</feature>
<dbReference type="InterPro" id="IPR029056">
    <property type="entry name" value="Ribokinase-like"/>
</dbReference>
<comment type="caution">
    <text evidence="12">Lacks conserved residue(s) required for the propagation of feature annotation.</text>
</comment>
<feature type="binding site" evidence="12">
    <location>
        <begin position="40"/>
        <end position="44"/>
    </location>
    <ligand>
        <name>substrate</name>
    </ligand>
</feature>
<feature type="binding site" evidence="12">
    <location>
        <position position="246"/>
    </location>
    <ligand>
        <name>K(+)</name>
        <dbReference type="ChEBI" id="CHEBI:29103"/>
    </ligand>
</feature>
<dbReference type="InterPro" id="IPR002139">
    <property type="entry name" value="Ribo/fructo_kinase"/>
</dbReference>
<comment type="similarity">
    <text evidence="12">Belongs to the carbohydrate kinase PfkB family. Ribokinase subfamily.</text>
</comment>
<dbReference type="Proteomes" id="UP000046393">
    <property type="component" value="Unplaced"/>
</dbReference>
<evidence type="ECO:0000256" key="10">
    <source>
        <dbReference type="ARBA" id="ARBA00022958"/>
    </source>
</evidence>
<evidence type="ECO:0000256" key="12">
    <source>
        <dbReference type="HAMAP-Rule" id="MF_03215"/>
    </source>
</evidence>
<feature type="binding site" evidence="12">
    <location>
        <position position="252"/>
    </location>
    <ligand>
        <name>substrate</name>
    </ligand>
</feature>
<feature type="binding site" evidence="12">
    <location>
        <position position="287"/>
    </location>
    <ligand>
        <name>K(+)</name>
        <dbReference type="ChEBI" id="CHEBI:29103"/>
    </ligand>
</feature>
<dbReference type="GO" id="GO:0005634">
    <property type="term" value="C:nucleus"/>
    <property type="evidence" value="ECO:0007669"/>
    <property type="project" value="UniProtKB-SubCell"/>
</dbReference>
<comment type="function">
    <text evidence="12">Catalyzes the phosphorylation of ribose at O-5 in a reaction requiring ATP and magnesium. The resulting D-ribose-5-phosphate can then be used either for sythesis of nucleotides, histidine, and tryptophan, or as a component of the pentose phosphate pathway.</text>
</comment>
<dbReference type="GO" id="GO:0005829">
    <property type="term" value="C:cytosol"/>
    <property type="evidence" value="ECO:0007669"/>
    <property type="project" value="TreeGrafter"/>
</dbReference>
<feature type="domain" description="Carbohydrate kinase PfkB" evidence="13">
    <location>
        <begin position="4"/>
        <end position="296"/>
    </location>
</feature>
<protein>
    <recommendedName>
        <fullName evidence="3 12">Ribokinase</fullName>
        <shortName evidence="12">RK</shortName>
        <ecNumber evidence="2 12">2.7.1.15</ecNumber>
    </recommendedName>
</protein>
<feature type="binding site" evidence="12">
    <location>
        <begin position="220"/>
        <end position="225"/>
    </location>
    <ligand>
        <name>ATP</name>
        <dbReference type="ChEBI" id="CHEBI:30616"/>
    </ligand>
</feature>
<dbReference type="GO" id="GO:0019303">
    <property type="term" value="P:D-ribose catabolic process"/>
    <property type="evidence" value="ECO:0007669"/>
    <property type="project" value="UniProtKB-UniRule"/>
</dbReference>
<dbReference type="InterPro" id="IPR011877">
    <property type="entry name" value="Ribokinase"/>
</dbReference>
<evidence type="ECO:0000259" key="13">
    <source>
        <dbReference type="Pfam" id="PF00294"/>
    </source>
</evidence>
<comment type="pathway">
    <text evidence="12">Carbohydrate metabolism; D-ribose degradation; D-ribose 5-phosphate from beta-D-ribopyranose: step 2/2.</text>
</comment>
<evidence type="ECO:0000256" key="11">
    <source>
        <dbReference type="ARBA" id="ARBA00023277"/>
    </source>
</evidence>
<feature type="binding site" evidence="12">
    <location>
        <position position="184"/>
    </location>
    <ligand>
        <name>ATP</name>
        <dbReference type="ChEBI" id="CHEBI:30616"/>
    </ligand>
</feature>
<keyword evidence="8 12" id="KW-0067">ATP-binding</keyword>
<keyword evidence="10 12" id="KW-0630">Potassium</keyword>
<accession>A0A0N5ATZ9</accession>
<keyword evidence="9 12" id="KW-0460">Magnesium</keyword>
<feature type="binding site" evidence="12">
    <location>
        <position position="289"/>
    </location>
    <ligand>
        <name>K(+)</name>
        <dbReference type="ChEBI" id="CHEBI:29103"/>
    </ligand>
</feature>
<dbReference type="Gene3D" id="3.40.1190.20">
    <property type="match status" value="1"/>
</dbReference>
<dbReference type="PANTHER" id="PTHR10584">
    <property type="entry name" value="SUGAR KINASE"/>
    <property type="match status" value="1"/>
</dbReference>
<feature type="active site" description="Proton acceptor" evidence="12">
    <location>
        <position position="252"/>
    </location>
</feature>
<comment type="catalytic activity">
    <reaction evidence="12">
        <text>D-ribose + ATP = D-ribose 5-phosphate + ADP + H(+)</text>
        <dbReference type="Rhea" id="RHEA:13697"/>
        <dbReference type="ChEBI" id="CHEBI:15378"/>
        <dbReference type="ChEBI" id="CHEBI:30616"/>
        <dbReference type="ChEBI" id="CHEBI:47013"/>
        <dbReference type="ChEBI" id="CHEBI:78346"/>
        <dbReference type="ChEBI" id="CHEBI:456216"/>
        <dbReference type="EC" id="2.7.1.15"/>
    </reaction>
</comment>
<dbReference type="InterPro" id="IPR002173">
    <property type="entry name" value="Carboh/pur_kinase_PfkB_CS"/>
</dbReference>
<evidence type="ECO:0000313" key="14">
    <source>
        <dbReference type="Proteomes" id="UP000046393"/>
    </source>
</evidence>
<dbReference type="AlphaFoldDB" id="A0A0N5ATZ9"/>
<comment type="activity regulation">
    <text evidence="12">Activated by a monovalent cation that binds near, but not in, the active site. The most likely occupant of the site in vivo is potassium. Ion binding induces a conformational change that may alter substrate affinity.</text>
</comment>
<feature type="binding site" evidence="12">
    <location>
        <begin position="12"/>
        <end position="14"/>
    </location>
    <ligand>
        <name>substrate</name>
    </ligand>
</feature>
<evidence type="ECO:0000256" key="8">
    <source>
        <dbReference type="ARBA" id="ARBA00022840"/>
    </source>
</evidence>
<dbReference type="PANTHER" id="PTHR10584:SF166">
    <property type="entry name" value="RIBOKINASE"/>
    <property type="match status" value="1"/>
</dbReference>